<dbReference type="Pfam" id="PF00834">
    <property type="entry name" value="Ribul_P_3_epim"/>
    <property type="match status" value="1"/>
</dbReference>
<dbReference type="AlphaFoldDB" id="A0A1F6AS44"/>
<dbReference type="SUPFAM" id="SSF51366">
    <property type="entry name" value="Ribulose-phoshate binding barrel"/>
    <property type="match status" value="1"/>
</dbReference>
<evidence type="ECO:0000256" key="2">
    <source>
        <dbReference type="ARBA" id="ARBA00023235"/>
    </source>
</evidence>
<dbReference type="PANTHER" id="PTHR11749">
    <property type="entry name" value="RIBULOSE-5-PHOSPHATE-3-EPIMERASE"/>
    <property type="match status" value="1"/>
</dbReference>
<dbReference type="InterPro" id="IPR000056">
    <property type="entry name" value="Ribul_P_3_epim-like"/>
</dbReference>
<dbReference type="InterPro" id="IPR013785">
    <property type="entry name" value="Aldolase_TIM"/>
</dbReference>
<evidence type="ECO:0000313" key="3">
    <source>
        <dbReference type="EMBL" id="OGG27491.1"/>
    </source>
</evidence>
<comment type="caution">
    <text evidence="3">The sequence shown here is derived from an EMBL/GenBank/DDBJ whole genome shotgun (WGS) entry which is preliminary data.</text>
</comment>
<protein>
    <recommendedName>
        <fullName evidence="5">Ribulose-phosphate 3-epimerase</fullName>
    </recommendedName>
</protein>
<dbReference type="GO" id="GO:0005975">
    <property type="term" value="P:carbohydrate metabolic process"/>
    <property type="evidence" value="ECO:0007669"/>
    <property type="project" value="InterPro"/>
</dbReference>
<evidence type="ECO:0008006" key="5">
    <source>
        <dbReference type="Google" id="ProtNLM"/>
    </source>
</evidence>
<dbReference type="Gene3D" id="3.20.20.70">
    <property type="entry name" value="Aldolase class I"/>
    <property type="match status" value="1"/>
</dbReference>
<proteinExistence type="predicted"/>
<organism evidence="3 4">
    <name type="scientific">Candidatus Gottesmanbacteria bacterium RIFCSPLOWO2_01_FULL_39_12b</name>
    <dbReference type="NCBI Taxonomy" id="1798388"/>
    <lineage>
        <taxon>Bacteria</taxon>
        <taxon>Candidatus Gottesmaniibacteriota</taxon>
    </lineage>
</organism>
<reference evidence="3 4" key="1">
    <citation type="journal article" date="2016" name="Nat. Commun.">
        <title>Thousands of microbial genomes shed light on interconnected biogeochemical processes in an aquifer system.</title>
        <authorList>
            <person name="Anantharaman K."/>
            <person name="Brown C.T."/>
            <person name="Hug L.A."/>
            <person name="Sharon I."/>
            <person name="Castelle C.J."/>
            <person name="Probst A.J."/>
            <person name="Thomas B.C."/>
            <person name="Singh A."/>
            <person name="Wilkins M.J."/>
            <person name="Karaoz U."/>
            <person name="Brodie E.L."/>
            <person name="Williams K.H."/>
            <person name="Hubbard S.S."/>
            <person name="Banfield J.F."/>
        </authorList>
    </citation>
    <scope>NUCLEOTIDE SEQUENCE [LARGE SCALE GENOMIC DNA]</scope>
</reference>
<keyword evidence="2" id="KW-0413">Isomerase</keyword>
<name>A0A1F6AS44_9BACT</name>
<keyword evidence="1" id="KW-0479">Metal-binding</keyword>
<dbReference type="Proteomes" id="UP000176609">
    <property type="component" value="Unassembled WGS sequence"/>
</dbReference>
<dbReference type="GO" id="GO:0016857">
    <property type="term" value="F:racemase and epimerase activity, acting on carbohydrates and derivatives"/>
    <property type="evidence" value="ECO:0007669"/>
    <property type="project" value="InterPro"/>
</dbReference>
<evidence type="ECO:0000313" key="4">
    <source>
        <dbReference type="Proteomes" id="UP000176609"/>
    </source>
</evidence>
<accession>A0A1F6AS44</accession>
<dbReference type="EMBL" id="MFJR01000001">
    <property type="protein sequence ID" value="OGG27491.1"/>
    <property type="molecule type" value="Genomic_DNA"/>
</dbReference>
<dbReference type="InterPro" id="IPR011060">
    <property type="entry name" value="RibuloseP-bd_barrel"/>
</dbReference>
<dbReference type="GO" id="GO:0046872">
    <property type="term" value="F:metal ion binding"/>
    <property type="evidence" value="ECO:0007669"/>
    <property type="project" value="UniProtKB-KW"/>
</dbReference>
<gene>
    <name evidence="3" type="ORF">A2960_04320</name>
</gene>
<sequence>MIDVIPAILENDFTEVEKKIRSVENLVSWVQIDIADNTLVPNSTFSDPLPFKDFKTPVNLELHMMVKDPLRYLERFATSGFKRFFAHVEGNYVDEYIEKCYQLGVEVGLAIDGPTSFEMIHKYLDNLDCVLVMAIEAGESGRPFRGDTIEKIKKIREVDLEIPIAVDGAMNEENARKVVAVGATRINSNSYIFKSTDIKGAVEALKSL</sequence>
<evidence type="ECO:0000256" key="1">
    <source>
        <dbReference type="ARBA" id="ARBA00022723"/>
    </source>
</evidence>